<dbReference type="EMBL" id="QCYY01002067">
    <property type="protein sequence ID" value="ROT73087.1"/>
    <property type="molecule type" value="Genomic_DNA"/>
</dbReference>
<keyword evidence="2" id="KW-0472">Membrane</keyword>
<keyword evidence="2" id="KW-0812">Transmembrane</keyword>
<evidence type="ECO:0000256" key="2">
    <source>
        <dbReference type="SAM" id="Phobius"/>
    </source>
</evidence>
<reference evidence="3 4" key="1">
    <citation type="submission" date="2018-04" db="EMBL/GenBank/DDBJ databases">
        <authorList>
            <person name="Zhang X."/>
            <person name="Yuan J."/>
            <person name="Li F."/>
            <person name="Xiang J."/>
        </authorList>
    </citation>
    <scope>NUCLEOTIDE SEQUENCE [LARGE SCALE GENOMIC DNA]</scope>
    <source>
        <tissue evidence="3">Muscle</tissue>
    </source>
</reference>
<feature type="transmembrane region" description="Helical" evidence="2">
    <location>
        <begin position="35"/>
        <end position="56"/>
    </location>
</feature>
<comment type="caution">
    <text evidence="3">The sequence shown here is derived from an EMBL/GenBank/DDBJ whole genome shotgun (WGS) entry which is preliminary data.</text>
</comment>
<gene>
    <name evidence="3" type="ORF">C7M84_008492</name>
</gene>
<keyword evidence="4" id="KW-1185">Reference proteome</keyword>
<organism evidence="3 4">
    <name type="scientific">Penaeus vannamei</name>
    <name type="common">Whiteleg shrimp</name>
    <name type="synonym">Litopenaeus vannamei</name>
    <dbReference type="NCBI Taxonomy" id="6689"/>
    <lineage>
        <taxon>Eukaryota</taxon>
        <taxon>Metazoa</taxon>
        <taxon>Ecdysozoa</taxon>
        <taxon>Arthropoda</taxon>
        <taxon>Crustacea</taxon>
        <taxon>Multicrustacea</taxon>
        <taxon>Malacostraca</taxon>
        <taxon>Eumalacostraca</taxon>
        <taxon>Eucarida</taxon>
        <taxon>Decapoda</taxon>
        <taxon>Dendrobranchiata</taxon>
        <taxon>Penaeoidea</taxon>
        <taxon>Penaeidae</taxon>
        <taxon>Penaeus</taxon>
    </lineage>
</organism>
<protein>
    <submittedName>
        <fullName evidence="3">Uncharacterized protein</fullName>
    </submittedName>
</protein>
<proteinExistence type="predicted"/>
<feature type="compositionally biased region" description="Basic residues" evidence="1">
    <location>
        <begin position="187"/>
        <end position="196"/>
    </location>
</feature>
<feature type="non-terminal residue" evidence="3">
    <location>
        <position position="298"/>
    </location>
</feature>
<feature type="compositionally biased region" description="Low complexity" evidence="1">
    <location>
        <begin position="197"/>
        <end position="210"/>
    </location>
</feature>
<accession>A0A3R7SSI7</accession>
<feature type="region of interest" description="Disordered" evidence="1">
    <location>
        <begin position="180"/>
        <end position="243"/>
    </location>
</feature>
<dbReference type="AlphaFoldDB" id="A0A3R7SSI7"/>
<name>A0A3R7SSI7_PENVA</name>
<dbReference type="Proteomes" id="UP000283509">
    <property type="component" value="Unassembled WGS sequence"/>
</dbReference>
<feature type="region of interest" description="Disordered" evidence="1">
    <location>
        <begin position="263"/>
        <end position="283"/>
    </location>
</feature>
<evidence type="ECO:0000256" key="1">
    <source>
        <dbReference type="SAM" id="MobiDB-lite"/>
    </source>
</evidence>
<feature type="transmembrane region" description="Helical" evidence="2">
    <location>
        <begin position="7"/>
        <end position="29"/>
    </location>
</feature>
<sequence length="298" mass="34018">MVPVPSLFVFLILCNFATIHALLLSIILTPFSSHFSLSVLASFFLSPFSFSASFLLFKISFLSLPPSFPLFSLCYLLFPSLSLSSNFPFLSFSPLYSSSLSSTFLLSFPFCIPPHLLNYLPPTFSSHLPFLPVRTPRSLCVTKNAAADLLGQRIYIRSRCSLAIPLPFLLCRRQPRSLKTTENESLRHRRRPHCRARGSSASATAGNSTRLSHHPVLVPVRDQRRRHRQLPQQGRAEDGSRRRVRLLVRAHARRLHLHHLLQRHRKQRLPSGHREDAPSSLRRRGLSSRRWRLFGLNA</sequence>
<evidence type="ECO:0000313" key="3">
    <source>
        <dbReference type="EMBL" id="ROT73087.1"/>
    </source>
</evidence>
<keyword evidence="2" id="KW-1133">Transmembrane helix</keyword>
<evidence type="ECO:0000313" key="4">
    <source>
        <dbReference type="Proteomes" id="UP000283509"/>
    </source>
</evidence>
<feature type="transmembrane region" description="Helical" evidence="2">
    <location>
        <begin position="68"/>
        <end position="89"/>
    </location>
</feature>
<reference evidence="3 4" key="2">
    <citation type="submission" date="2019-01" db="EMBL/GenBank/DDBJ databases">
        <title>The decoding of complex shrimp genome reveals the adaptation for benthos swimmer, frequently molting mechanism and breeding impact on genome.</title>
        <authorList>
            <person name="Sun Y."/>
            <person name="Gao Y."/>
            <person name="Yu Y."/>
        </authorList>
    </citation>
    <scope>NUCLEOTIDE SEQUENCE [LARGE SCALE GENOMIC DNA]</scope>
    <source>
        <tissue evidence="3">Muscle</tissue>
    </source>
</reference>